<dbReference type="Proteomes" id="UP001209878">
    <property type="component" value="Unassembled WGS sequence"/>
</dbReference>
<evidence type="ECO:0000256" key="1">
    <source>
        <dbReference type="SAM" id="SignalP"/>
    </source>
</evidence>
<organism evidence="3 4">
    <name type="scientific">Ridgeia piscesae</name>
    <name type="common">Tubeworm</name>
    <dbReference type="NCBI Taxonomy" id="27915"/>
    <lineage>
        <taxon>Eukaryota</taxon>
        <taxon>Metazoa</taxon>
        <taxon>Spiralia</taxon>
        <taxon>Lophotrochozoa</taxon>
        <taxon>Annelida</taxon>
        <taxon>Polychaeta</taxon>
        <taxon>Sedentaria</taxon>
        <taxon>Canalipalpata</taxon>
        <taxon>Sabellida</taxon>
        <taxon>Siboglinidae</taxon>
        <taxon>Ridgeia</taxon>
    </lineage>
</organism>
<sequence length="113" mass="13200">MCCFLIVLILLHLPSARFPEMSRLVPKRNVSDRSAKFRRSSCVHMQRPMRARCPRGQVWNDCGSACTATCRKPNPICMKMCVPRCECPSQRPILHCGRCIRRARCPRRRRRMV</sequence>
<reference evidence="3" key="1">
    <citation type="journal article" date="2023" name="Mol. Biol. Evol.">
        <title>Third-Generation Sequencing Reveals the Adaptive Role of the Epigenome in Three Deep-Sea Polychaetes.</title>
        <authorList>
            <person name="Perez M."/>
            <person name="Aroh O."/>
            <person name="Sun Y."/>
            <person name="Lan Y."/>
            <person name="Juniper S.K."/>
            <person name="Young C.R."/>
            <person name="Angers B."/>
            <person name="Qian P.Y."/>
        </authorList>
    </citation>
    <scope>NUCLEOTIDE SEQUENCE</scope>
    <source>
        <strain evidence="3">R07B-5</strain>
    </source>
</reference>
<dbReference type="Pfam" id="PF01826">
    <property type="entry name" value="TIL"/>
    <property type="match status" value="1"/>
</dbReference>
<comment type="caution">
    <text evidence="3">The sequence shown here is derived from an EMBL/GenBank/DDBJ whole genome shotgun (WGS) entry which is preliminary data.</text>
</comment>
<evidence type="ECO:0000259" key="2">
    <source>
        <dbReference type="Pfam" id="PF01826"/>
    </source>
</evidence>
<protein>
    <recommendedName>
        <fullName evidence="2">TIL domain-containing protein</fullName>
    </recommendedName>
</protein>
<feature type="domain" description="TIL" evidence="2">
    <location>
        <begin position="53"/>
        <end position="105"/>
    </location>
</feature>
<keyword evidence="4" id="KW-1185">Reference proteome</keyword>
<feature type="chain" id="PRO_5041908624" description="TIL domain-containing protein" evidence="1">
    <location>
        <begin position="17"/>
        <end position="113"/>
    </location>
</feature>
<dbReference type="Gene3D" id="2.10.25.10">
    <property type="entry name" value="Laminin"/>
    <property type="match status" value="1"/>
</dbReference>
<dbReference type="CDD" id="cd19941">
    <property type="entry name" value="TIL"/>
    <property type="match status" value="1"/>
</dbReference>
<feature type="signal peptide" evidence="1">
    <location>
        <begin position="1"/>
        <end position="16"/>
    </location>
</feature>
<dbReference type="InterPro" id="IPR002919">
    <property type="entry name" value="TIL_dom"/>
</dbReference>
<accession>A0AAD9JSD6</accession>
<name>A0AAD9JSD6_RIDPI</name>
<keyword evidence="1" id="KW-0732">Signal</keyword>
<gene>
    <name evidence="3" type="ORF">NP493_1803g00014</name>
</gene>
<dbReference type="SUPFAM" id="SSF57567">
    <property type="entry name" value="Serine protease inhibitors"/>
    <property type="match status" value="1"/>
</dbReference>
<evidence type="ECO:0000313" key="3">
    <source>
        <dbReference type="EMBL" id="KAK2158337.1"/>
    </source>
</evidence>
<proteinExistence type="predicted"/>
<dbReference type="InterPro" id="IPR036084">
    <property type="entry name" value="Ser_inhib-like_sf"/>
</dbReference>
<evidence type="ECO:0000313" key="4">
    <source>
        <dbReference type="Proteomes" id="UP001209878"/>
    </source>
</evidence>
<dbReference type="AlphaFoldDB" id="A0AAD9JSD6"/>
<dbReference type="EMBL" id="JAODUO010001805">
    <property type="protein sequence ID" value="KAK2158337.1"/>
    <property type="molecule type" value="Genomic_DNA"/>
</dbReference>